<protein>
    <submittedName>
        <fullName evidence="9">Sterol desaturase/sphingolipid hydroxylase (Fatty acid hydroxylase superfamily)</fullName>
    </submittedName>
</protein>
<evidence type="ECO:0000256" key="3">
    <source>
        <dbReference type="ARBA" id="ARBA00022989"/>
    </source>
</evidence>
<evidence type="ECO:0000256" key="4">
    <source>
        <dbReference type="ARBA" id="ARBA00023002"/>
    </source>
</evidence>
<evidence type="ECO:0000256" key="6">
    <source>
        <dbReference type="ARBA" id="ARBA00023136"/>
    </source>
</evidence>
<evidence type="ECO:0000313" key="10">
    <source>
        <dbReference type="Proteomes" id="UP000267187"/>
    </source>
</evidence>
<dbReference type="GO" id="GO:0008610">
    <property type="term" value="P:lipid biosynthetic process"/>
    <property type="evidence" value="ECO:0007669"/>
    <property type="project" value="InterPro"/>
</dbReference>
<feature type="domain" description="Fatty acid hydroxylase" evidence="8">
    <location>
        <begin position="82"/>
        <end position="214"/>
    </location>
</feature>
<feature type="transmembrane region" description="Helical" evidence="7">
    <location>
        <begin position="5"/>
        <end position="23"/>
    </location>
</feature>
<dbReference type="RefSeq" id="WP_121875825.1">
    <property type="nucleotide sequence ID" value="NZ_REFJ01000001.1"/>
</dbReference>
<dbReference type="InterPro" id="IPR051689">
    <property type="entry name" value="Sterol_desaturase/TMEM195"/>
</dbReference>
<dbReference type="EMBL" id="REFJ01000001">
    <property type="protein sequence ID" value="RMA82497.1"/>
    <property type="molecule type" value="Genomic_DNA"/>
</dbReference>
<keyword evidence="5" id="KW-0443">Lipid metabolism</keyword>
<feature type="transmembrane region" description="Helical" evidence="7">
    <location>
        <begin position="43"/>
        <end position="63"/>
    </location>
</feature>
<feature type="transmembrane region" description="Helical" evidence="7">
    <location>
        <begin position="75"/>
        <end position="96"/>
    </location>
</feature>
<keyword evidence="6 7" id="KW-0472">Membrane</keyword>
<dbReference type="GO" id="GO:0005506">
    <property type="term" value="F:iron ion binding"/>
    <property type="evidence" value="ECO:0007669"/>
    <property type="project" value="InterPro"/>
</dbReference>
<comment type="caution">
    <text evidence="9">The sequence shown here is derived from an EMBL/GenBank/DDBJ whole genome shotgun (WGS) entry which is preliminary data.</text>
</comment>
<keyword evidence="3 7" id="KW-1133">Transmembrane helix</keyword>
<dbReference type="GO" id="GO:0006643">
    <property type="term" value="P:membrane lipid metabolic process"/>
    <property type="evidence" value="ECO:0007669"/>
    <property type="project" value="TreeGrafter"/>
</dbReference>
<evidence type="ECO:0000313" key="9">
    <source>
        <dbReference type="EMBL" id="RMA82497.1"/>
    </source>
</evidence>
<dbReference type="PANTHER" id="PTHR21624:SF1">
    <property type="entry name" value="ALKYLGLYCEROL MONOOXYGENASE"/>
    <property type="match status" value="1"/>
</dbReference>
<dbReference type="AlphaFoldDB" id="A0A3M0ADB2"/>
<evidence type="ECO:0000256" key="7">
    <source>
        <dbReference type="SAM" id="Phobius"/>
    </source>
</evidence>
<evidence type="ECO:0000256" key="2">
    <source>
        <dbReference type="ARBA" id="ARBA00022692"/>
    </source>
</evidence>
<feature type="transmembrane region" description="Helical" evidence="7">
    <location>
        <begin position="334"/>
        <end position="351"/>
    </location>
</feature>
<proteinExistence type="predicted"/>
<feature type="transmembrane region" description="Helical" evidence="7">
    <location>
        <begin position="135"/>
        <end position="161"/>
    </location>
</feature>
<dbReference type="InterPro" id="IPR006694">
    <property type="entry name" value="Fatty_acid_hydroxylase"/>
</dbReference>
<keyword evidence="4" id="KW-0560">Oxidoreductase</keyword>
<gene>
    <name evidence="9" type="ORF">DFR27_0446</name>
</gene>
<sequence>MTSMIVFAAIPIFFILIGVEWWLDHRSGKHYMPFADAFGSLALGVWSISTKVILISIGGWIYLDLLSGVTLFSSIAMTPLMWLVAFVLYDFCYYWFHRISHECNFFWASHVVHHQSEEYNLTTALRQTSSGLFGFLFYFPLYIIGFSPSVIATVGAINLVYQFWVHTRYIDRLGWLDRVFVTPSNHRVHHGQNDVYIDKNHGGVLVVWDRLFGTFQDEIPGLKIAYGVTVPVRSLSPLAANLQVWKQMLRDIPRAANWREAFRLVFGRTGWRSESMQEDFPLAKTMARGGTLSRYQPSVEMPMIAYAAFQLTVCSLLATFFALNSASYNEPTLWLTWLLISTPLVTCARLMERRINSYRWECLRLLVSVMVVLALPLSLHIHLLLSYLIINCLALALLGHTMRGSEQYPSSSS</sequence>
<accession>A0A3M0ADB2</accession>
<evidence type="ECO:0000256" key="5">
    <source>
        <dbReference type="ARBA" id="ARBA00023098"/>
    </source>
</evidence>
<dbReference type="GO" id="GO:0012505">
    <property type="term" value="C:endomembrane system"/>
    <property type="evidence" value="ECO:0007669"/>
    <property type="project" value="UniProtKB-SubCell"/>
</dbReference>
<evidence type="ECO:0000256" key="1">
    <source>
        <dbReference type="ARBA" id="ARBA00004127"/>
    </source>
</evidence>
<organism evidence="9 10">
    <name type="scientific">Umboniibacter marinipuniceus</name>
    <dbReference type="NCBI Taxonomy" id="569599"/>
    <lineage>
        <taxon>Bacteria</taxon>
        <taxon>Pseudomonadati</taxon>
        <taxon>Pseudomonadota</taxon>
        <taxon>Gammaproteobacteria</taxon>
        <taxon>Cellvibrionales</taxon>
        <taxon>Cellvibrionaceae</taxon>
        <taxon>Umboniibacter</taxon>
    </lineage>
</organism>
<keyword evidence="2 7" id="KW-0812">Transmembrane</keyword>
<dbReference type="Pfam" id="PF04116">
    <property type="entry name" value="FA_hydroxylase"/>
    <property type="match status" value="1"/>
</dbReference>
<dbReference type="Proteomes" id="UP000267187">
    <property type="component" value="Unassembled WGS sequence"/>
</dbReference>
<dbReference type="GO" id="GO:0016020">
    <property type="term" value="C:membrane"/>
    <property type="evidence" value="ECO:0007669"/>
    <property type="project" value="GOC"/>
</dbReference>
<keyword evidence="10" id="KW-1185">Reference proteome</keyword>
<dbReference type="PANTHER" id="PTHR21624">
    <property type="entry name" value="STEROL DESATURASE-RELATED PROTEIN"/>
    <property type="match status" value="1"/>
</dbReference>
<name>A0A3M0ADB2_9GAMM</name>
<feature type="transmembrane region" description="Helical" evidence="7">
    <location>
        <begin position="303"/>
        <end position="322"/>
    </location>
</feature>
<feature type="transmembrane region" description="Helical" evidence="7">
    <location>
        <begin position="363"/>
        <end position="379"/>
    </location>
</feature>
<reference evidence="9 10" key="1">
    <citation type="submission" date="2018-10" db="EMBL/GenBank/DDBJ databases">
        <title>Genomic Encyclopedia of Type Strains, Phase IV (KMG-IV): sequencing the most valuable type-strain genomes for metagenomic binning, comparative biology and taxonomic classification.</title>
        <authorList>
            <person name="Goeker M."/>
        </authorList>
    </citation>
    <scope>NUCLEOTIDE SEQUENCE [LARGE SCALE GENOMIC DNA]</scope>
    <source>
        <strain evidence="9 10">DSM 25080</strain>
    </source>
</reference>
<dbReference type="OrthoDB" id="9770329at2"/>
<evidence type="ECO:0000259" key="8">
    <source>
        <dbReference type="Pfam" id="PF04116"/>
    </source>
</evidence>
<dbReference type="GO" id="GO:0050479">
    <property type="term" value="F:glyceryl-ether monooxygenase activity"/>
    <property type="evidence" value="ECO:0007669"/>
    <property type="project" value="TreeGrafter"/>
</dbReference>
<comment type="subcellular location">
    <subcellularLocation>
        <location evidence="1">Endomembrane system</location>
        <topology evidence="1">Multi-pass membrane protein</topology>
    </subcellularLocation>
</comment>